<evidence type="ECO:0000313" key="2">
    <source>
        <dbReference type="Proteomes" id="UP001500866"/>
    </source>
</evidence>
<proteinExistence type="predicted"/>
<protein>
    <submittedName>
        <fullName evidence="1">Uncharacterized protein</fullName>
    </submittedName>
</protein>
<evidence type="ECO:0000313" key="1">
    <source>
        <dbReference type="EMBL" id="GAA0611083.1"/>
    </source>
</evidence>
<organism evidence="1 2">
    <name type="scientific">Virgibacillus siamensis</name>
    <dbReference type="NCBI Taxonomy" id="480071"/>
    <lineage>
        <taxon>Bacteria</taxon>
        <taxon>Bacillati</taxon>
        <taxon>Bacillota</taxon>
        <taxon>Bacilli</taxon>
        <taxon>Bacillales</taxon>
        <taxon>Bacillaceae</taxon>
        <taxon>Virgibacillus</taxon>
    </lineage>
</organism>
<dbReference type="EMBL" id="BAAADS010000025">
    <property type="protein sequence ID" value="GAA0611083.1"/>
    <property type="molecule type" value="Genomic_DNA"/>
</dbReference>
<accession>A0ABN1GGI6</accession>
<gene>
    <name evidence="1" type="ORF">GCM10009001_30400</name>
</gene>
<sequence>MYMGHIELDVYIKFDFSNFLYRVVKISDTKLMSNSDGSPKCKKPYY</sequence>
<name>A0ABN1GGI6_9BACI</name>
<keyword evidence="2" id="KW-1185">Reference proteome</keyword>
<dbReference type="Proteomes" id="UP001500866">
    <property type="component" value="Unassembled WGS sequence"/>
</dbReference>
<reference evidence="1 2" key="1">
    <citation type="journal article" date="2019" name="Int. J. Syst. Evol. Microbiol.">
        <title>The Global Catalogue of Microorganisms (GCM) 10K type strain sequencing project: providing services to taxonomists for standard genome sequencing and annotation.</title>
        <authorList>
            <consortium name="The Broad Institute Genomics Platform"/>
            <consortium name="The Broad Institute Genome Sequencing Center for Infectious Disease"/>
            <person name="Wu L."/>
            <person name="Ma J."/>
        </authorList>
    </citation>
    <scope>NUCLEOTIDE SEQUENCE [LARGE SCALE GENOMIC DNA]</scope>
    <source>
        <strain evidence="1 2">JCM 15395</strain>
    </source>
</reference>
<comment type="caution">
    <text evidence="1">The sequence shown here is derived from an EMBL/GenBank/DDBJ whole genome shotgun (WGS) entry which is preliminary data.</text>
</comment>